<evidence type="ECO:0000256" key="2">
    <source>
        <dbReference type="ARBA" id="ARBA00005583"/>
    </source>
</evidence>
<dbReference type="PROSITE" id="PS01348">
    <property type="entry name" value="MRAY_2"/>
    <property type="match status" value="1"/>
</dbReference>
<name>A0A4V6ENN2_9FIRM</name>
<feature type="transmembrane region" description="Helical" evidence="7">
    <location>
        <begin position="12"/>
        <end position="32"/>
    </location>
</feature>
<keyword evidence="4 7" id="KW-0812">Transmembrane</keyword>
<protein>
    <recommendedName>
        <fullName evidence="7 8">Phospho-N-acetylmuramoyl-pentapeptide-transferase</fullName>
        <ecNumber evidence="7 8">2.7.8.13</ecNumber>
    </recommendedName>
    <alternativeName>
        <fullName evidence="7">UDP-MurNAc-pentapeptide phosphotransferase</fullName>
    </alternativeName>
</protein>
<proteinExistence type="inferred from homology"/>
<feature type="binding site" evidence="9">
    <location>
        <position position="171"/>
    </location>
    <ligand>
        <name>Mg(2+)</name>
        <dbReference type="ChEBI" id="CHEBI:18420"/>
    </ligand>
</feature>
<evidence type="ECO:0000256" key="7">
    <source>
        <dbReference type="HAMAP-Rule" id="MF_00038"/>
    </source>
</evidence>
<feature type="transmembrane region" description="Helical" evidence="7">
    <location>
        <begin position="236"/>
        <end position="255"/>
    </location>
</feature>
<dbReference type="PANTHER" id="PTHR22926:SF5">
    <property type="entry name" value="PHOSPHO-N-ACETYLMURAMOYL-PENTAPEPTIDE-TRANSFERASE HOMOLOG"/>
    <property type="match status" value="1"/>
</dbReference>
<dbReference type="UniPathway" id="UPA00219"/>
<keyword evidence="7" id="KW-0573">Peptidoglycan synthesis</keyword>
<accession>A0A4V6ENN2</accession>
<dbReference type="InterPro" id="IPR003524">
    <property type="entry name" value="PNAcMuramoyl-5peptid_Trfase"/>
</dbReference>
<dbReference type="KEGG" id="rher:EHE19_012400"/>
<dbReference type="AlphaFoldDB" id="A0A4V6ENN2"/>
<feature type="binding site" evidence="9">
    <location>
        <position position="232"/>
    </location>
    <ligand>
        <name>Mg(2+)</name>
        <dbReference type="ChEBI" id="CHEBI:18420"/>
    </ligand>
</feature>
<feature type="transmembrane region" description="Helical" evidence="7">
    <location>
        <begin position="141"/>
        <end position="166"/>
    </location>
</feature>
<feature type="transmembrane region" description="Helical" evidence="7">
    <location>
        <begin position="118"/>
        <end position="135"/>
    </location>
</feature>
<keyword evidence="3 7" id="KW-0808">Transferase</keyword>
<keyword evidence="7" id="KW-0133">Cell shape</keyword>
<keyword evidence="7" id="KW-1003">Cell membrane</keyword>
<comment type="function">
    <text evidence="7">Catalyzes the initial step of the lipid cycle reactions in the biosynthesis of the cell wall peptidoglycan: transfers peptidoglycan precursor phospho-MurNAc-pentapeptide from UDP-MurNAc-pentapeptide onto the lipid carrier undecaprenyl phosphate, yielding undecaprenyl-pyrophosphoryl-MurNAc-pentapeptide, known as lipid I.</text>
</comment>
<evidence type="ECO:0000256" key="6">
    <source>
        <dbReference type="ARBA" id="ARBA00023136"/>
    </source>
</evidence>
<evidence type="ECO:0000256" key="5">
    <source>
        <dbReference type="ARBA" id="ARBA00022989"/>
    </source>
</evidence>
<comment type="similarity">
    <text evidence="2 7">Belongs to the glycosyltransferase 4 family. MraY subfamily.</text>
</comment>
<keyword evidence="7 9" id="KW-0479">Metal-binding</keyword>
<feature type="transmembrane region" description="Helical" evidence="7">
    <location>
        <begin position="301"/>
        <end position="324"/>
    </location>
</feature>
<dbReference type="OrthoDB" id="9805475at2"/>
<dbReference type="EC" id="2.7.8.13" evidence="7 8"/>
<keyword evidence="11" id="KW-1185">Reference proteome</keyword>
<dbReference type="Pfam" id="PF00953">
    <property type="entry name" value="Glycos_transf_4"/>
    <property type="match status" value="1"/>
</dbReference>
<dbReference type="InterPro" id="IPR018480">
    <property type="entry name" value="PNAcMuramoyl-5peptid_Trfase_CS"/>
</dbReference>
<keyword evidence="7" id="KW-0132">Cell division</keyword>
<dbReference type="GO" id="GO:0005886">
    <property type="term" value="C:plasma membrane"/>
    <property type="evidence" value="ECO:0007669"/>
    <property type="project" value="UniProtKB-SubCell"/>
</dbReference>
<comment type="pathway">
    <text evidence="7">Cell wall biogenesis; peptidoglycan biosynthesis.</text>
</comment>
<evidence type="ECO:0000256" key="4">
    <source>
        <dbReference type="ARBA" id="ARBA00022692"/>
    </source>
</evidence>
<dbReference type="RefSeq" id="WP_137697957.1">
    <property type="nucleotide sequence ID" value="NZ_CP061336.1"/>
</dbReference>
<feature type="transmembrane region" description="Helical" evidence="7">
    <location>
        <begin position="53"/>
        <end position="74"/>
    </location>
</feature>
<organism evidence="10 11">
    <name type="scientific">Ruminiclostridium herbifermentans</name>
    <dbReference type="NCBI Taxonomy" id="2488810"/>
    <lineage>
        <taxon>Bacteria</taxon>
        <taxon>Bacillati</taxon>
        <taxon>Bacillota</taxon>
        <taxon>Clostridia</taxon>
        <taxon>Eubacteriales</taxon>
        <taxon>Oscillospiraceae</taxon>
        <taxon>Ruminiclostridium</taxon>
    </lineage>
</organism>
<feature type="transmembrane region" description="Helical" evidence="7">
    <location>
        <begin position="203"/>
        <end position="224"/>
    </location>
</feature>
<gene>
    <name evidence="7" type="primary">mraY</name>
    <name evidence="10" type="ORF">EHE19_012400</name>
</gene>
<feature type="transmembrane region" description="Helical" evidence="7">
    <location>
        <begin position="178"/>
        <end position="197"/>
    </location>
</feature>
<keyword evidence="7" id="KW-0131">Cell cycle</keyword>
<dbReference type="PANTHER" id="PTHR22926">
    <property type="entry name" value="PHOSPHO-N-ACETYLMURAMOYL-PENTAPEPTIDE-TRANSFERASE"/>
    <property type="match status" value="1"/>
</dbReference>
<evidence type="ECO:0000313" key="10">
    <source>
        <dbReference type="EMBL" id="QNU68862.1"/>
    </source>
</evidence>
<evidence type="ECO:0000256" key="3">
    <source>
        <dbReference type="ARBA" id="ARBA00022679"/>
    </source>
</evidence>
<comment type="catalytic activity">
    <reaction evidence="7">
        <text>UDP-N-acetyl-alpha-D-muramoyl-L-alanyl-gamma-D-glutamyl-meso-2,6-diaminopimeloyl-D-alanyl-D-alanine + di-trans,octa-cis-undecaprenyl phosphate = di-trans,octa-cis-undecaprenyl diphospho-N-acetyl-alpha-D-muramoyl-L-alanyl-D-glutamyl-meso-2,6-diaminopimeloyl-D-alanyl-D-alanine + UMP</text>
        <dbReference type="Rhea" id="RHEA:28386"/>
        <dbReference type="ChEBI" id="CHEBI:57865"/>
        <dbReference type="ChEBI" id="CHEBI:60392"/>
        <dbReference type="ChEBI" id="CHEBI:61386"/>
        <dbReference type="ChEBI" id="CHEBI:61387"/>
        <dbReference type="EC" id="2.7.8.13"/>
    </reaction>
</comment>
<comment type="subcellular location">
    <subcellularLocation>
        <location evidence="7">Cell membrane</location>
        <topology evidence="7">Multi-pass membrane protein</topology>
    </subcellularLocation>
    <subcellularLocation>
        <location evidence="1">Membrane</location>
        <topology evidence="1">Multi-pass membrane protein</topology>
    </subcellularLocation>
</comment>
<dbReference type="GO" id="GO:0046872">
    <property type="term" value="F:metal ion binding"/>
    <property type="evidence" value="ECO:0007669"/>
    <property type="project" value="UniProtKB-KW"/>
</dbReference>
<reference evidence="10 11" key="1">
    <citation type="submission" date="2020-09" db="EMBL/GenBank/DDBJ databases">
        <title>Characterization and genome sequencing of Ruminiclostridium sp. nov. MA18.</title>
        <authorList>
            <person name="Rettenmaier R."/>
            <person name="Kowollik M.-L."/>
            <person name="Liebl W."/>
            <person name="Zverlov V."/>
        </authorList>
    </citation>
    <scope>NUCLEOTIDE SEQUENCE [LARGE SCALE GENOMIC DNA]</scope>
    <source>
        <strain evidence="10 11">MA18</strain>
    </source>
</reference>
<evidence type="ECO:0000313" key="11">
    <source>
        <dbReference type="Proteomes" id="UP000306409"/>
    </source>
</evidence>
<evidence type="ECO:0000256" key="8">
    <source>
        <dbReference type="NCBIfam" id="TIGR00445"/>
    </source>
</evidence>
<dbReference type="HAMAP" id="MF_00038">
    <property type="entry name" value="MraY"/>
    <property type="match status" value="1"/>
</dbReference>
<dbReference type="GO" id="GO:0071555">
    <property type="term" value="P:cell wall organization"/>
    <property type="evidence" value="ECO:0007669"/>
    <property type="project" value="UniProtKB-KW"/>
</dbReference>
<evidence type="ECO:0000256" key="1">
    <source>
        <dbReference type="ARBA" id="ARBA00004141"/>
    </source>
</evidence>
<feature type="transmembrane region" description="Helical" evidence="7">
    <location>
        <begin position="80"/>
        <end position="97"/>
    </location>
</feature>
<keyword evidence="6 7" id="KW-0472">Membrane</keyword>
<dbReference type="NCBIfam" id="TIGR00445">
    <property type="entry name" value="mraY"/>
    <property type="match status" value="1"/>
</dbReference>
<dbReference type="GO" id="GO:0009252">
    <property type="term" value="P:peptidoglycan biosynthetic process"/>
    <property type="evidence" value="ECO:0007669"/>
    <property type="project" value="UniProtKB-UniRule"/>
</dbReference>
<dbReference type="InterPro" id="IPR000715">
    <property type="entry name" value="Glycosyl_transferase_4"/>
</dbReference>
<dbReference type="GO" id="GO:0008360">
    <property type="term" value="P:regulation of cell shape"/>
    <property type="evidence" value="ECO:0007669"/>
    <property type="project" value="UniProtKB-KW"/>
</dbReference>
<keyword evidence="7" id="KW-0961">Cell wall biogenesis/degradation</keyword>
<sequence length="328" mass="35736">MLTFSLTSEHILAFAAAFILALIAGPVCIPFLRRLKFGQTVRDDGPQTHLKKMGTPTIGGLIFLIPITLVALYFSQKYPAIIPILIATLGFAAVGFIDDFIKIVKKRKDGLYAGQKTFMQLIVCVAFAFYVMRYTDAGTSIAIPFTNIIIQPWLYFLFIVAFMYFFSNAVNLTDGLDGLCAGVTLVVAIFFTIYSLTNAELGYIKVFSAAIAGGCLGFLAFNIYPAKVFMGDTGSLALGGALTAIVVMMRIPLILLIVGGIYLIEAVSVILQVASFKLTGKRIFKMAPIHHHFELMGWKETKVVAVFIFVTVILSIVSLVILGVGNNI</sequence>
<dbReference type="CDD" id="cd06852">
    <property type="entry name" value="GT_MraY"/>
    <property type="match status" value="1"/>
</dbReference>
<evidence type="ECO:0000256" key="9">
    <source>
        <dbReference type="PIRSR" id="PIRSR600715-1"/>
    </source>
</evidence>
<comment type="cofactor">
    <cofactor evidence="7 9">
        <name>Mg(2+)</name>
        <dbReference type="ChEBI" id="CHEBI:18420"/>
    </cofactor>
</comment>
<dbReference type="Proteomes" id="UP000306409">
    <property type="component" value="Chromosome"/>
</dbReference>
<keyword evidence="7 9" id="KW-0460">Magnesium</keyword>
<keyword evidence="5 7" id="KW-1133">Transmembrane helix</keyword>
<feature type="transmembrane region" description="Helical" evidence="7">
    <location>
        <begin position="261"/>
        <end position="280"/>
    </location>
</feature>
<dbReference type="EMBL" id="CP061336">
    <property type="protein sequence ID" value="QNU68862.1"/>
    <property type="molecule type" value="Genomic_DNA"/>
</dbReference>
<dbReference type="GO" id="GO:0008963">
    <property type="term" value="F:phospho-N-acetylmuramoyl-pentapeptide-transferase activity"/>
    <property type="evidence" value="ECO:0007669"/>
    <property type="project" value="UniProtKB-UniRule"/>
</dbReference>
<dbReference type="GO" id="GO:0051301">
    <property type="term" value="P:cell division"/>
    <property type="evidence" value="ECO:0007669"/>
    <property type="project" value="UniProtKB-KW"/>
</dbReference>